<dbReference type="SUPFAM" id="SSF55729">
    <property type="entry name" value="Acyl-CoA N-acyltransferases (Nat)"/>
    <property type="match status" value="1"/>
</dbReference>
<dbReference type="EMBL" id="CP027783">
    <property type="protein sequence ID" value="AYW48624.1"/>
    <property type="molecule type" value="Genomic_DNA"/>
</dbReference>
<protein>
    <submittedName>
        <fullName evidence="2 3">N-acetyltransferase</fullName>
    </submittedName>
</protein>
<organism evidence="3 5">
    <name type="scientific">Tetragenococcus osmophilus</name>
    <dbReference type="NCBI Taxonomy" id="526944"/>
    <lineage>
        <taxon>Bacteria</taxon>
        <taxon>Bacillati</taxon>
        <taxon>Bacillota</taxon>
        <taxon>Bacilli</taxon>
        <taxon>Lactobacillales</taxon>
        <taxon>Enterococcaceae</taxon>
        <taxon>Tetragenococcus</taxon>
    </lineage>
</organism>
<name>A0AA38CW39_9ENTE</name>
<dbReference type="EMBL" id="BSUW01000001">
    <property type="protein sequence ID" value="GMA71606.1"/>
    <property type="molecule type" value="Genomic_DNA"/>
</dbReference>
<dbReference type="InterPro" id="IPR000182">
    <property type="entry name" value="GNAT_dom"/>
</dbReference>
<dbReference type="KEGG" id="too:C7K38_09725"/>
<evidence type="ECO:0000313" key="5">
    <source>
        <dbReference type="Proteomes" id="UP001157039"/>
    </source>
</evidence>
<sequence length="176" mass="19876">MIFRQAKLQDITQIMEIISLGIESLKKQGSPQWQDGYGPTQEQIEQDIENGAAYVLVTEKVIAYAALIAGIDPVYTAITEGTWCTSQDYVSIHRVVVDSRLTGNGLAQQLLNDLIITSQQMGFNDIRIDTHPVNTGMQKVIQKAGFTYRGKVNFPIPYGNRWAYQYFIDSKRRTLL</sequence>
<dbReference type="InterPro" id="IPR016181">
    <property type="entry name" value="Acyl_CoA_acyltransferase"/>
</dbReference>
<feature type="domain" description="N-acetyltransferase" evidence="1">
    <location>
        <begin position="1"/>
        <end position="169"/>
    </location>
</feature>
<dbReference type="Proteomes" id="UP000268310">
    <property type="component" value="Chromosome"/>
</dbReference>
<dbReference type="PROSITE" id="PS51186">
    <property type="entry name" value="GNAT"/>
    <property type="match status" value="1"/>
</dbReference>
<dbReference type="Pfam" id="PF00583">
    <property type="entry name" value="Acetyltransf_1"/>
    <property type="match status" value="1"/>
</dbReference>
<gene>
    <name evidence="2" type="ORF">C7K38_09725</name>
    <name evidence="3" type="ORF">GCM10025885_06550</name>
</gene>
<dbReference type="AlphaFoldDB" id="A0AA38CW39"/>
<evidence type="ECO:0000313" key="2">
    <source>
        <dbReference type="EMBL" id="AYW48624.1"/>
    </source>
</evidence>
<dbReference type="Gene3D" id="3.40.630.30">
    <property type="match status" value="1"/>
</dbReference>
<evidence type="ECO:0000313" key="4">
    <source>
        <dbReference type="Proteomes" id="UP000268310"/>
    </source>
</evidence>
<reference evidence="2" key="3">
    <citation type="submission" date="2018-03" db="EMBL/GenBank/DDBJ databases">
        <authorList>
            <person name="Jeon C.O."/>
        </authorList>
    </citation>
    <scope>NUCLEOTIDE SEQUENCE</scope>
    <source>
        <strain evidence="2">JCM 31126</strain>
    </source>
</reference>
<reference evidence="2 4" key="1">
    <citation type="journal article" date="2012" name="Int. J. Syst. Evol. Microbiol.">
        <title>Characterization of Tetragenococcus strains from sugar thick juice reveals a novel species, Tetragenococcus osmophilus sp. nov., and divides Tetragenococcus halophilus into two subspecies, T. halophilus subsp. halophilus subsp. nov. and T. halophilus subsp. flandriensis subsp. nov.</title>
        <authorList>
            <person name="Juste A."/>
            <person name="Van Trappen S."/>
            <person name="Verreth C."/>
            <person name="Cleenwerck I."/>
            <person name="De Vos P."/>
            <person name="Lievens B."/>
            <person name="Willems K.A."/>
        </authorList>
    </citation>
    <scope>NUCLEOTIDE SEQUENCE [LARGE SCALE GENOMIC DNA]</scope>
    <source>
        <strain evidence="2 4">JCM 31126</strain>
    </source>
</reference>
<dbReference type="GO" id="GO:0016747">
    <property type="term" value="F:acyltransferase activity, transferring groups other than amino-acyl groups"/>
    <property type="evidence" value="ECO:0007669"/>
    <property type="project" value="InterPro"/>
</dbReference>
<dbReference type="Proteomes" id="UP001157039">
    <property type="component" value="Unassembled WGS sequence"/>
</dbReference>
<keyword evidence="4" id="KW-1185">Reference proteome</keyword>
<reference evidence="3 5" key="2">
    <citation type="journal article" date="2014" name="Int. J. Syst. Evol. Microbiol.">
        <title>Complete genome sequence of Corynebacterium casei LMG S-19264T (=DSM 44701T), isolated from a smear-ripened cheese.</title>
        <authorList>
            <consortium name="US DOE Joint Genome Institute (JGI-PGF)"/>
            <person name="Walter F."/>
            <person name="Albersmeier A."/>
            <person name="Kalinowski J."/>
            <person name="Ruckert C."/>
        </authorList>
    </citation>
    <scope>NUCLEOTIDE SEQUENCE [LARGE SCALE GENOMIC DNA]</scope>
    <source>
        <strain evidence="3 5">NBRC 114545</strain>
    </source>
</reference>
<proteinExistence type="predicted"/>
<dbReference type="RefSeq" id="WP_123936409.1">
    <property type="nucleotide sequence ID" value="NZ_BSUW01000001.1"/>
</dbReference>
<reference evidence="3" key="4">
    <citation type="submission" date="2023-02" db="EMBL/GenBank/DDBJ databases">
        <authorList>
            <person name="Sun Q."/>
            <person name="Mori K."/>
        </authorList>
    </citation>
    <scope>NUCLEOTIDE SEQUENCE</scope>
    <source>
        <strain evidence="3">NBRC 114545</strain>
    </source>
</reference>
<evidence type="ECO:0000313" key="3">
    <source>
        <dbReference type="EMBL" id="GMA71606.1"/>
    </source>
</evidence>
<evidence type="ECO:0000259" key="1">
    <source>
        <dbReference type="PROSITE" id="PS51186"/>
    </source>
</evidence>
<accession>A0AA38CW39</accession>